<accession>A0A8S0RDV3</accession>
<sequence>MSLSTEGDFSKKKRKVLLKGFLLEFKKDPGKVLLAVVEKPDGKKNWMDPTLLEFSRIELLEKNKYVRVEELVKVEELLRRKHAKE</sequence>
<keyword evidence="3" id="KW-1185">Reference proteome</keyword>
<protein>
    <recommendedName>
        <fullName evidence="1">Ribonuclease II-like barrel domain-containing protein</fullName>
    </recommendedName>
</protein>
<reference evidence="2 3" key="1">
    <citation type="submission" date="2019-12" db="EMBL/GenBank/DDBJ databases">
        <authorList>
            <person name="Alioto T."/>
            <person name="Alioto T."/>
            <person name="Gomez Garrido J."/>
        </authorList>
    </citation>
    <scope>NUCLEOTIDE SEQUENCE [LARGE SCALE GENOMIC DNA]</scope>
</reference>
<organism evidence="2 3">
    <name type="scientific">Olea europaea subsp. europaea</name>
    <dbReference type="NCBI Taxonomy" id="158383"/>
    <lineage>
        <taxon>Eukaryota</taxon>
        <taxon>Viridiplantae</taxon>
        <taxon>Streptophyta</taxon>
        <taxon>Embryophyta</taxon>
        <taxon>Tracheophyta</taxon>
        <taxon>Spermatophyta</taxon>
        <taxon>Magnoliopsida</taxon>
        <taxon>eudicotyledons</taxon>
        <taxon>Gunneridae</taxon>
        <taxon>Pentapetalae</taxon>
        <taxon>asterids</taxon>
        <taxon>lamiids</taxon>
        <taxon>Lamiales</taxon>
        <taxon>Oleaceae</taxon>
        <taxon>Oleeae</taxon>
        <taxon>Olea</taxon>
    </lineage>
</organism>
<dbReference type="Proteomes" id="UP000594638">
    <property type="component" value="Unassembled WGS sequence"/>
</dbReference>
<gene>
    <name evidence="2" type="ORF">OLEA9_A011580</name>
</gene>
<evidence type="ECO:0000313" key="2">
    <source>
        <dbReference type="EMBL" id="CAA2976922.1"/>
    </source>
</evidence>
<dbReference type="OrthoDB" id="1733119at2759"/>
<feature type="domain" description="Ribonuclease II-like barrel" evidence="1">
    <location>
        <begin position="18"/>
        <end position="47"/>
    </location>
</feature>
<dbReference type="Gramene" id="OE9A011580T1">
    <property type="protein sequence ID" value="OE9A011580C1"/>
    <property type="gene ID" value="OE9A011580"/>
</dbReference>
<proteinExistence type="predicted"/>
<dbReference type="AlphaFoldDB" id="A0A8S0RDV3"/>
<comment type="caution">
    <text evidence="2">The sequence shown here is derived from an EMBL/GenBank/DDBJ whole genome shotgun (WGS) entry which is preliminary data.</text>
</comment>
<feature type="non-terminal residue" evidence="2">
    <location>
        <position position="1"/>
    </location>
</feature>
<dbReference type="Pfam" id="PF23163">
    <property type="entry name" value="CSD_RNase_II"/>
    <property type="match status" value="1"/>
</dbReference>
<evidence type="ECO:0000313" key="3">
    <source>
        <dbReference type="Proteomes" id="UP000594638"/>
    </source>
</evidence>
<dbReference type="EMBL" id="CACTIH010002632">
    <property type="protein sequence ID" value="CAA2976922.1"/>
    <property type="molecule type" value="Genomic_DNA"/>
</dbReference>
<evidence type="ECO:0000259" key="1">
    <source>
        <dbReference type="Pfam" id="PF23163"/>
    </source>
</evidence>
<dbReference type="InterPro" id="IPR056403">
    <property type="entry name" value="RNase_II_barrel"/>
</dbReference>
<name>A0A8S0RDV3_OLEEU</name>